<evidence type="ECO:0000313" key="3">
    <source>
        <dbReference type="EMBL" id="OCB84022.1"/>
    </source>
</evidence>
<evidence type="ECO:0000313" key="4">
    <source>
        <dbReference type="Proteomes" id="UP000757232"/>
    </source>
</evidence>
<dbReference type="PROSITE" id="PS50089">
    <property type="entry name" value="ZF_RING_2"/>
    <property type="match status" value="1"/>
</dbReference>
<comment type="caution">
    <text evidence="3">The sequence shown here is derived from an EMBL/GenBank/DDBJ whole genome shotgun (WGS) entry which is preliminary data.</text>
</comment>
<reference evidence="3" key="1">
    <citation type="submission" date="2016-06" db="EMBL/GenBank/DDBJ databases">
        <title>Draft Genome sequence of the fungus Inonotus baumii.</title>
        <authorList>
            <person name="Zhu H."/>
            <person name="Lin W."/>
        </authorList>
    </citation>
    <scope>NUCLEOTIDE SEQUENCE</scope>
    <source>
        <strain evidence="3">821</strain>
    </source>
</reference>
<organism evidence="3 4">
    <name type="scientific">Sanghuangporus baumii</name>
    <name type="common">Phellinus baumii</name>
    <dbReference type="NCBI Taxonomy" id="108892"/>
    <lineage>
        <taxon>Eukaryota</taxon>
        <taxon>Fungi</taxon>
        <taxon>Dikarya</taxon>
        <taxon>Basidiomycota</taxon>
        <taxon>Agaricomycotina</taxon>
        <taxon>Agaricomycetes</taxon>
        <taxon>Hymenochaetales</taxon>
        <taxon>Hymenochaetaceae</taxon>
        <taxon>Sanghuangporus</taxon>
    </lineage>
</organism>
<accession>A0A9Q5HQL9</accession>
<keyword evidence="1" id="KW-0479">Metal-binding</keyword>
<dbReference type="Proteomes" id="UP000757232">
    <property type="component" value="Unassembled WGS sequence"/>
</dbReference>
<dbReference type="EMBL" id="LNZH02000216">
    <property type="protein sequence ID" value="OCB84022.1"/>
    <property type="molecule type" value="Genomic_DNA"/>
</dbReference>
<sequence length="391" mass="44290">MLGIPVPVSAVDDIGHDQEGINSLNCQCSYHSLRTRHSEEGYCTLCQERFSSLRGRDIPNEESEDLKKKAFTSKELNSNENMRGFSDRTQSLPQARFYLPVPDLIYKCEQCPRFFYSMKQLSEHTAFPQAGHAWNARFSEVGGPVPDKIFRDLSICRIMDRLDASLLHLQRPEISKKDLETERQHICCVRCGIYFASREQKRKHFRDVEDYIMRVEAKDNTVWDDAISMNREDPADPKSPPRMLFPLPPSMMDTSSPTRPSSVSRIHATSPLSDPLPAFPAFVSYSSPYIPELRAGFCEIQQLPPLAYRLGASFPHSSLGSSSSGPTAKMIRVSDDFECSLCLENEKDVSSLPCGHIFGTTCIYKTLDSDPRCPLCRRPAERYSVKRLQSA</sequence>
<dbReference type="AlphaFoldDB" id="A0A9Q5HQL9"/>
<dbReference type="GO" id="GO:0008270">
    <property type="term" value="F:zinc ion binding"/>
    <property type="evidence" value="ECO:0007669"/>
    <property type="project" value="UniProtKB-KW"/>
</dbReference>
<proteinExistence type="predicted"/>
<protein>
    <recommendedName>
        <fullName evidence="2">RING-type domain-containing protein</fullName>
    </recommendedName>
</protein>
<dbReference type="InterPro" id="IPR013083">
    <property type="entry name" value="Znf_RING/FYVE/PHD"/>
</dbReference>
<name>A0A9Q5HQL9_SANBA</name>
<dbReference type="Gene3D" id="3.30.40.10">
    <property type="entry name" value="Zinc/RING finger domain, C3HC4 (zinc finger)"/>
    <property type="match status" value="1"/>
</dbReference>
<dbReference type="InterPro" id="IPR001841">
    <property type="entry name" value="Znf_RING"/>
</dbReference>
<evidence type="ECO:0000256" key="1">
    <source>
        <dbReference type="PROSITE-ProRule" id="PRU00175"/>
    </source>
</evidence>
<keyword evidence="4" id="KW-1185">Reference proteome</keyword>
<feature type="domain" description="RING-type" evidence="2">
    <location>
        <begin position="339"/>
        <end position="377"/>
    </location>
</feature>
<dbReference type="Pfam" id="PF13639">
    <property type="entry name" value="zf-RING_2"/>
    <property type="match status" value="1"/>
</dbReference>
<keyword evidence="1" id="KW-0862">Zinc</keyword>
<dbReference type="InterPro" id="IPR047134">
    <property type="entry name" value="RNF4"/>
</dbReference>
<keyword evidence="1" id="KW-0863">Zinc-finger</keyword>
<dbReference type="OrthoDB" id="6270329at2759"/>
<evidence type="ECO:0000259" key="2">
    <source>
        <dbReference type="PROSITE" id="PS50089"/>
    </source>
</evidence>
<dbReference type="PANTHER" id="PTHR23041">
    <property type="entry name" value="RING FINGER DOMAIN-CONTAINING"/>
    <property type="match status" value="1"/>
</dbReference>
<gene>
    <name evidence="3" type="ORF">A7U60_g8693</name>
</gene>
<dbReference type="PANTHER" id="PTHR23041:SF78">
    <property type="entry name" value="E3 UBIQUITIN-PROTEIN LIGASE RNF4"/>
    <property type="match status" value="1"/>
</dbReference>
<dbReference type="SUPFAM" id="SSF57850">
    <property type="entry name" value="RING/U-box"/>
    <property type="match status" value="1"/>
</dbReference>
<dbReference type="SMART" id="SM00184">
    <property type="entry name" value="RING"/>
    <property type="match status" value="1"/>
</dbReference>